<dbReference type="GO" id="GO:0006357">
    <property type="term" value="P:regulation of transcription by RNA polymerase II"/>
    <property type="evidence" value="ECO:0007669"/>
    <property type="project" value="TreeGrafter"/>
</dbReference>
<organism evidence="1 2">
    <name type="scientific">Daphnia magna</name>
    <dbReference type="NCBI Taxonomy" id="35525"/>
    <lineage>
        <taxon>Eukaryota</taxon>
        <taxon>Metazoa</taxon>
        <taxon>Ecdysozoa</taxon>
        <taxon>Arthropoda</taxon>
        <taxon>Crustacea</taxon>
        <taxon>Branchiopoda</taxon>
        <taxon>Diplostraca</taxon>
        <taxon>Cladocera</taxon>
        <taxon>Anomopoda</taxon>
        <taxon>Daphniidae</taxon>
        <taxon>Daphnia</taxon>
    </lineage>
</organism>
<dbReference type="GO" id="GO:0005634">
    <property type="term" value="C:nucleus"/>
    <property type="evidence" value="ECO:0007669"/>
    <property type="project" value="TreeGrafter"/>
</dbReference>
<dbReference type="OrthoDB" id="1607513at2759"/>
<dbReference type="InterPro" id="IPR012337">
    <property type="entry name" value="RNaseH-like_sf"/>
</dbReference>
<dbReference type="SUPFAM" id="SSF53098">
    <property type="entry name" value="Ribonuclease H-like"/>
    <property type="match status" value="1"/>
</dbReference>
<dbReference type="AlphaFoldDB" id="A0A162CT78"/>
<dbReference type="EMBL" id="LRGB01015634">
    <property type="protein sequence ID" value="KZR98843.1"/>
    <property type="molecule type" value="Genomic_DNA"/>
</dbReference>
<dbReference type="Proteomes" id="UP000076858">
    <property type="component" value="Unassembled WGS sequence"/>
</dbReference>
<dbReference type="PANTHER" id="PTHR46169:SF29">
    <property type="entry name" value="DNA REPLICATION-RELATED ELEMENT FACTOR, ISOFORM A"/>
    <property type="match status" value="1"/>
</dbReference>
<feature type="non-terminal residue" evidence="1">
    <location>
        <position position="1"/>
    </location>
</feature>
<name>A0A162CT78_9CRUS</name>
<protein>
    <submittedName>
        <fullName evidence="1">Uncharacterized protein</fullName>
    </submittedName>
</protein>
<gene>
    <name evidence="1" type="ORF">APZ42_005554</name>
</gene>
<evidence type="ECO:0000313" key="2">
    <source>
        <dbReference type="Proteomes" id="UP000076858"/>
    </source>
</evidence>
<keyword evidence="2" id="KW-1185">Reference proteome</keyword>
<accession>A0A162CT78</accession>
<proteinExistence type="predicted"/>
<dbReference type="InterPro" id="IPR052717">
    <property type="entry name" value="Vacuolar_transposase_reg"/>
</dbReference>
<sequence length="199" mass="22405">FINGDWQMRSMVLCTKIFTVKHTAQNIAAALLEVVWDWGLKDKSYMIVTDGGANIKAAVTLLGWHRVSCFAHNLNLCLFTFKSAVVSQRQAELKEFYSTFIKGADHTYASILVNKIVINDILEVDGSEFILSSSDMTVILQLVSFLEPFKIQKDIMQGELNPTIALICPAIQTLLFHCRQAIWDSNALTQLKNTVKTEF</sequence>
<reference evidence="1 2" key="1">
    <citation type="submission" date="2016-03" db="EMBL/GenBank/DDBJ databases">
        <title>EvidentialGene: Evidence-directed Construction of Genes on Genomes.</title>
        <authorList>
            <person name="Gilbert D.G."/>
            <person name="Choi J.-H."/>
            <person name="Mockaitis K."/>
            <person name="Colbourne J."/>
            <person name="Pfrender M."/>
        </authorList>
    </citation>
    <scope>NUCLEOTIDE SEQUENCE [LARGE SCALE GENOMIC DNA]</scope>
    <source>
        <strain evidence="1 2">Xinb3</strain>
        <tissue evidence="1">Complete organism</tissue>
    </source>
</reference>
<comment type="caution">
    <text evidence="1">The sequence shown here is derived from an EMBL/GenBank/DDBJ whole genome shotgun (WGS) entry which is preliminary data.</text>
</comment>
<evidence type="ECO:0000313" key="1">
    <source>
        <dbReference type="EMBL" id="KZR98843.1"/>
    </source>
</evidence>
<dbReference type="PANTHER" id="PTHR46169">
    <property type="entry name" value="DNA REPLICATION-RELATED ELEMENT FACTOR, ISOFORM A"/>
    <property type="match status" value="1"/>
</dbReference>
<feature type="non-terminal residue" evidence="1">
    <location>
        <position position="199"/>
    </location>
</feature>